<sequence>MIRSLCVPAGAALLLVCAAFPRPAAAQPVVGFVEDFPTTTSTWGGGAVFTNPGSGGWGGPGDGFLRVETFAPGNLGTVSMGPEYAGDWLAAGVRSISIRLNDLGSAEPLSLHWGIGNGANFWQYDVGFTPGAGAWSEFVVDLEDSSAWTLIIGSGSFAGALQNTDRVRIRHDMPAFVQTPDPVQGAFGLDHIVLRGAGVGVAGAPRAAGPVTLAPPYPNPARGPVTFAFTAPGPGAVALEVFDALGRRVREARVEVPAAGPYTWLWDGRDASGARAPAGVYRVRARGPAGGTVRTLVRAE</sequence>
<dbReference type="EMBL" id="DSQF01000003">
    <property type="protein sequence ID" value="HGZ42095.1"/>
    <property type="molecule type" value="Genomic_DNA"/>
</dbReference>
<proteinExistence type="predicted"/>
<dbReference type="Pfam" id="PF13860">
    <property type="entry name" value="FlgD_ig"/>
    <property type="match status" value="1"/>
</dbReference>
<evidence type="ECO:0000256" key="1">
    <source>
        <dbReference type="SAM" id="SignalP"/>
    </source>
</evidence>
<accession>A0A832MIN8</accession>
<evidence type="ECO:0000259" key="2">
    <source>
        <dbReference type="Pfam" id="PF13860"/>
    </source>
</evidence>
<dbReference type="Gene3D" id="2.60.40.4070">
    <property type="match status" value="1"/>
</dbReference>
<feature type="signal peptide" evidence="1">
    <location>
        <begin position="1"/>
        <end position="26"/>
    </location>
</feature>
<dbReference type="InterPro" id="IPR025965">
    <property type="entry name" value="FlgD/Vpr_Ig-like"/>
</dbReference>
<name>A0A832MIN8_UNCEI</name>
<protein>
    <recommendedName>
        <fullName evidence="2">FlgD/Vpr Ig-like domain-containing protein</fullName>
    </recommendedName>
</protein>
<keyword evidence="1" id="KW-0732">Signal</keyword>
<feature type="domain" description="FlgD/Vpr Ig-like" evidence="2">
    <location>
        <begin position="224"/>
        <end position="286"/>
    </location>
</feature>
<organism evidence="3">
    <name type="scientific">Eiseniibacteriota bacterium</name>
    <dbReference type="NCBI Taxonomy" id="2212470"/>
    <lineage>
        <taxon>Bacteria</taxon>
        <taxon>Candidatus Eiseniibacteriota</taxon>
    </lineage>
</organism>
<evidence type="ECO:0000313" key="3">
    <source>
        <dbReference type="EMBL" id="HGZ42095.1"/>
    </source>
</evidence>
<feature type="chain" id="PRO_5033015618" description="FlgD/Vpr Ig-like domain-containing protein" evidence="1">
    <location>
        <begin position="27"/>
        <end position="300"/>
    </location>
</feature>
<comment type="caution">
    <text evidence="3">The sequence shown here is derived from an EMBL/GenBank/DDBJ whole genome shotgun (WGS) entry which is preliminary data.</text>
</comment>
<reference evidence="3" key="1">
    <citation type="journal article" date="2020" name="mSystems">
        <title>Genome- and Community-Level Interaction Insights into Carbon Utilization and Element Cycling Functions of Hydrothermarchaeota in Hydrothermal Sediment.</title>
        <authorList>
            <person name="Zhou Z."/>
            <person name="Liu Y."/>
            <person name="Xu W."/>
            <person name="Pan J."/>
            <person name="Luo Z.H."/>
            <person name="Li M."/>
        </authorList>
    </citation>
    <scope>NUCLEOTIDE SEQUENCE [LARGE SCALE GENOMIC DNA]</scope>
    <source>
        <strain evidence="3">SpSt-381</strain>
    </source>
</reference>
<dbReference type="AlphaFoldDB" id="A0A832MIN8"/>
<gene>
    <name evidence="3" type="ORF">ENR23_01490</name>
</gene>